<evidence type="ECO:0000313" key="6">
    <source>
        <dbReference type="Proteomes" id="UP000285262"/>
    </source>
</evidence>
<dbReference type="EMBL" id="QRNG01000001">
    <property type="protein sequence ID" value="RHK27309.1"/>
    <property type="molecule type" value="Genomic_DNA"/>
</dbReference>
<gene>
    <name evidence="3" type="ORF">BBK15_00150</name>
    <name evidence="4" type="ORF">DW072_00885</name>
</gene>
<organism evidence="3 5">
    <name type="scientific">Bifidobacterium adolescentis</name>
    <dbReference type="NCBI Taxonomy" id="1680"/>
    <lineage>
        <taxon>Bacteria</taxon>
        <taxon>Bacillati</taxon>
        <taxon>Actinomycetota</taxon>
        <taxon>Actinomycetes</taxon>
        <taxon>Bifidobacteriales</taxon>
        <taxon>Bifidobacteriaceae</taxon>
        <taxon>Bifidobacterium</taxon>
    </lineage>
</organism>
<accession>A0A1E7Y1K6</accession>
<evidence type="ECO:0000313" key="3">
    <source>
        <dbReference type="EMBL" id="OFA35765.1"/>
    </source>
</evidence>
<dbReference type="Proteomes" id="UP000175684">
    <property type="component" value="Unassembled WGS sequence"/>
</dbReference>
<proteinExistence type="predicted"/>
<dbReference type="InterPro" id="IPR046526">
    <property type="entry name" value="DUF6591"/>
</dbReference>
<dbReference type="Proteomes" id="UP000285262">
    <property type="component" value="Unassembled WGS sequence"/>
</dbReference>
<feature type="domain" description="DUF6591" evidence="2">
    <location>
        <begin position="237"/>
        <end position="324"/>
    </location>
</feature>
<evidence type="ECO:0000313" key="5">
    <source>
        <dbReference type="Proteomes" id="UP000175684"/>
    </source>
</evidence>
<reference evidence="3 5" key="1">
    <citation type="submission" date="2016-07" db="EMBL/GenBank/DDBJ databases">
        <title>Draft Genome Sequence of Bifidobacterium adolescentis strain Km 4.</title>
        <authorList>
            <person name="Danilenko V.N."/>
        </authorList>
    </citation>
    <scope>NUCLEOTIDE SEQUENCE [LARGE SCALE GENOMIC DNA]</scope>
    <source>
        <strain evidence="3 5">Km 4</strain>
    </source>
</reference>
<evidence type="ECO:0000256" key="1">
    <source>
        <dbReference type="SAM" id="MobiDB-lite"/>
    </source>
</evidence>
<sequence>MTSRERRLADSISGQREMGTRFAKRRRSYFGRIKEMKMKNGTVKISCALAALALVITAGLSGCGANSGDANSATQQSSASGQNNEAGKKSVVKTPDLSKISWNVDPAAEGNTPRLALSYTNGLDVDFLEFKVSYSLKNEVTDDQLQSLFGGDDWTTPEDVRDSGLSCDAIKYVAVGESGMEYCTVGAFKTSVTNQMDLWNVAQIDAEYYDSSNKTLQKIQYFPSNKRTVKEGPATAAFKWVAGKHASMIPKPDVSVVKNMNDSDDSLYFHAYSADPNMMQNYVSQCEQMGWKVESQTEYTTAFAVKDGYKLTVQQSDYMSVSLNKEE</sequence>
<dbReference type="Pfam" id="PF20234">
    <property type="entry name" value="DUF6591"/>
    <property type="match status" value="1"/>
</dbReference>
<name>A0A1E7Y1K6_BIFAD</name>
<evidence type="ECO:0000313" key="4">
    <source>
        <dbReference type="EMBL" id="RHK27309.1"/>
    </source>
</evidence>
<reference evidence="4 6" key="2">
    <citation type="submission" date="2018-08" db="EMBL/GenBank/DDBJ databases">
        <title>A genome reference for cultivated species of the human gut microbiota.</title>
        <authorList>
            <person name="Zou Y."/>
            <person name="Xue W."/>
            <person name="Luo G."/>
        </authorList>
    </citation>
    <scope>NUCLEOTIDE SEQUENCE [LARGE SCALE GENOMIC DNA]</scope>
    <source>
        <strain evidence="4 6">AF45-19</strain>
    </source>
</reference>
<feature type="compositionally biased region" description="Polar residues" evidence="1">
    <location>
        <begin position="68"/>
        <end position="85"/>
    </location>
</feature>
<dbReference type="EMBL" id="MAXD01000001">
    <property type="protein sequence ID" value="OFA35765.1"/>
    <property type="molecule type" value="Genomic_DNA"/>
</dbReference>
<evidence type="ECO:0000259" key="2">
    <source>
        <dbReference type="Pfam" id="PF20234"/>
    </source>
</evidence>
<protein>
    <recommendedName>
        <fullName evidence="2">DUF6591 domain-containing protein</fullName>
    </recommendedName>
</protein>
<comment type="caution">
    <text evidence="3">The sequence shown here is derived from an EMBL/GenBank/DDBJ whole genome shotgun (WGS) entry which is preliminary data.</text>
</comment>
<feature type="region of interest" description="Disordered" evidence="1">
    <location>
        <begin position="66"/>
        <end position="91"/>
    </location>
</feature>
<dbReference type="AlphaFoldDB" id="A0A1E7Y1K6"/>